<dbReference type="SUPFAM" id="SSF53955">
    <property type="entry name" value="Lysozyme-like"/>
    <property type="match status" value="1"/>
</dbReference>
<evidence type="ECO:0000259" key="4">
    <source>
        <dbReference type="PROSITE" id="PS51782"/>
    </source>
</evidence>
<dbReference type="SUPFAM" id="SSF54106">
    <property type="entry name" value="LysM domain"/>
    <property type="match status" value="3"/>
</dbReference>
<dbReference type="Gene3D" id="1.10.530.10">
    <property type="match status" value="1"/>
</dbReference>
<proteinExistence type="inferred from homology"/>
<dbReference type="PROSITE" id="PS00922">
    <property type="entry name" value="TRANSGLYCOSYLASE"/>
    <property type="match status" value="1"/>
</dbReference>
<dbReference type="Pfam" id="PF01464">
    <property type="entry name" value="SLT"/>
    <property type="match status" value="1"/>
</dbReference>
<dbReference type="PROSITE" id="PS51782">
    <property type="entry name" value="LYSM"/>
    <property type="match status" value="2"/>
</dbReference>
<dbReference type="Gene3D" id="3.10.350.10">
    <property type="entry name" value="LysM domain"/>
    <property type="match status" value="3"/>
</dbReference>
<dbReference type="PANTHER" id="PTHR33734:SF22">
    <property type="entry name" value="MEMBRANE-BOUND LYTIC MUREIN TRANSGLYCOSYLASE D"/>
    <property type="match status" value="1"/>
</dbReference>
<keyword evidence="6" id="KW-1185">Reference proteome</keyword>
<dbReference type="GO" id="GO:0016020">
    <property type="term" value="C:membrane"/>
    <property type="evidence" value="ECO:0007669"/>
    <property type="project" value="InterPro"/>
</dbReference>
<dbReference type="KEGG" id="cprv:CYPRO_2542"/>
<dbReference type="OrthoDB" id="9815002at2"/>
<feature type="compositionally biased region" description="Low complexity" evidence="2">
    <location>
        <begin position="508"/>
        <end position="523"/>
    </location>
</feature>
<dbReference type="InterPro" id="IPR018392">
    <property type="entry name" value="LysM"/>
</dbReference>
<dbReference type="GO" id="GO:0008932">
    <property type="term" value="F:lytic endotransglycosylase activity"/>
    <property type="evidence" value="ECO:0007669"/>
    <property type="project" value="TreeGrafter"/>
</dbReference>
<evidence type="ECO:0000256" key="2">
    <source>
        <dbReference type="SAM" id="MobiDB-lite"/>
    </source>
</evidence>
<reference evidence="5 6" key="1">
    <citation type="submission" date="2018-03" db="EMBL/GenBank/DDBJ databases">
        <title>Phenotypic and genomic properties of Cyclonatronum proteinivorum gen. nov., sp. nov., a haloalkaliphilic bacteroidete from soda lakes possessing Na+-translocating rhodopsin.</title>
        <authorList>
            <person name="Toshchakov S.V."/>
            <person name="Korzhenkov A."/>
            <person name="Samarov N.I."/>
            <person name="Kublanov I.V."/>
            <person name="Muntyan M.S."/>
            <person name="Sorokin D.Y."/>
        </authorList>
    </citation>
    <scope>NUCLEOTIDE SEQUENCE [LARGE SCALE GENOMIC DNA]</scope>
    <source>
        <strain evidence="5 6">Omega</strain>
    </source>
</reference>
<dbReference type="AlphaFoldDB" id="A0A345UMT2"/>
<dbReference type="CDD" id="cd16894">
    <property type="entry name" value="MltD-like"/>
    <property type="match status" value="1"/>
</dbReference>
<dbReference type="CDD" id="cd00118">
    <property type="entry name" value="LysM"/>
    <property type="match status" value="3"/>
</dbReference>
<dbReference type="InterPro" id="IPR023346">
    <property type="entry name" value="Lysozyme-like_dom_sf"/>
</dbReference>
<feature type="chain" id="PRO_5016600046" evidence="3">
    <location>
        <begin position="22"/>
        <end position="663"/>
    </location>
</feature>
<dbReference type="RefSeq" id="WP_114984941.1">
    <property type="nucleotide sequence ID" value="NZ_CP027806.1"/>
</dbReference>
<accession>A0A345UMT2</accession>
<feature type="region of interest" description="Disordered" evidence="2">
    <location>
        <begin position="492"/>
        <end position="523"/>
    </location>
</feature>
<organism evidence="5 6">
    <name type="scientific">Cyclonatronum proteinivorum</name>
    <dbReference type="NCBI Taxonomy" id="1457365"/>
    <lineage>
        <taxon>Bacteria</taxon>
        <taxon>Pseudomonadati</taxon>
        <taxon>Balneolota</taxon>
        <taxon>Balneolia</taxon>
        <taxon>Balneolales</taxon>
        <taxon>Cyclonatronaceae</taxon>
        <taxon>Cyclonatronum</taxon>
    </lineage>
</organism>
<dbReference type="Pfam" id="PF01476">
    <property type="entry name" value="LysM"/>
    <property type="match status" value="3"/>
</dbReference>
<name>A0A345UMT2_9BACT</name>
<comment type="similarity">
    <text evidence="1">Belongs to the transglycosylase Slt family.</text>
</comment>
<gene>
    <name evidence="5" type="ORF">CYPRO_2542</name>
</gene>
<dbReference type="InterPro" id="IPR000189">
    <property type="entry name" value="Transglyc_AS"/>
</dbReference>
<keyword evidence="3" id="KW-0732">Signal</keyword>
<evidence type="ECO:0000256" key="1">
    <source>
        <dbReference type="ARBA" id="ARBA00007734"/>
    </source>
</evidence>
<dbReference type="SMART" id="SM00257">
    <property type="entry name" value="LysM"/>
    <property type="match status" value="3"/>
</dbReference>
<feature type="domain" description="LysM" evidence="4">
    <location>
        <begin position="439"/>
        <end position="482"/>
    </location>
</feature>
<dbReference type="Proteomes" id="UP000254808">
    <property type="component" value="Chromosome"/>
</dbReference>
<dbReference type="EMBL" id="CP027806">
    <property type="protein sequence ID" value="AXJ01784.1"/>
    <property type="molecule type" value="Genomic_DNA"/>
</dbReference>
<protein>
    <submittedName>
        <fullName evidence="5">Membrane-bound lytic murein transglycosylase D</fullName>
    </submittedName>
</protein>
<evidence type="ECO:0000313" key="5">
    <source>
        <dbReference type="EMBL" id="AXJ01784.1"/>
    </source>
</evidence>
<evidence type="ECO:0000313" key="6">
    <source>
        <dbReference type="Proteomes" id="UP000254808"/>
    </source>
</evidence>
<sequence>MLKKIMLTGALAGMFVLPAQAQQQQLNVPLPEIELPFLNPIELQGSQSWSPASVQSDPLNRELLQRVTDINRLNFMAMEAQVDDDLLLAEDYITQAVEALQSLMNEHPEVQNNRRFNETFRSVMAEYHEFYGMSGPVISFEGDIFEIRDDFFSQDDWFDGSYFAMPPGFDEQNFDVPLIINTQVNNQIHFLTERRPEIMERWLERSTYYFPMMKRIFEEEGVPIELIHLSMIESGLVPVARSRARAVGLWQFMQATGAAYGLEVNWWIDERRDPEKSTRAAARHLRDLHRTWNGDWHMALAGYNISPRGLRRAINLSGGVRDFWTIYPHLPRETRGYVPGFIAAALVAMNHEDFGFETPVTTRVYEYDVVEIEGSVELRVLAQFAGISTQELRNLNPELLRFATPPGARPYPLKIPKGSRDTFLAEYRQMPESMRQTLVVHTVRRGETLGAIANRYGVTVRALYGANDNLTSLIHPGQEVIIPVPGGSNVAISPNTPSNAREARTLTASAGSASSQASAPAPAGTVRLSYTVRSGDTVGHIAEWYNTQAWRVRSWNNIGNTIRVGQRLNVYVPANQQEYFSQVTQMSRQQKNQMMAERRRSGIPQNQIAAASGQTITYTVRRNDNLHNIARAHGTTVNAIMQQNNLRNSVIRPGQTLQIPVAR</sequence>
<dbReference type="InterPro" id="IPR008258">
    <property type="entry name" value="Transglycosylase_SLT_dom_1"/>
</dbReference>
<dbReference type="PANTHER" id="PTHR33734">
    <property type="entry name" value="LYSM DOMAIN-CONTAINING GPI-ANCHORED PROTEIN 2"/>
    <property type="match status" value="1"/>
</dbReference>
<evidence type="ECO:0000256" key="3">
    <source>
        <dbReference type="SAM" id="SignalP"/>
    </source>
</evidence>
<feature type="domain" description="LysM" evidence="4">
    <location>
        <begin position="616"/>
        <end position="659"/>
    </location>
</feature>
<dbReference type="GO" id="GO:0000270">
    <property type="term" value="P:peptidoglycan metabolic process"/>
    <property type="evidence" value="ECO:0007669"/>
    <property type="project" value="InterPro"/>
</dbReference>
<dbReference type="InterPro" id="IPR036779">
    <property type="entry name" value="LysM_dom_sf"/>
</dbReference>
<feature type="signal peptide" evidence="3">
    <location>
        <begin position="1"/>
        <end position="21"/>
    </location>
</feature>